<dbReference type="InterPro" id="IPR000276">
    <property type="entry name" value="GPCR_Rhodpsn"/>
</dbReference>
<feature type="domain" description="7TM GPCR serpentine receptor class x (Srx)" evidence="6">
    <location>
        <begin position="1"/>
        <end position="214"/>
    </location>
</feature>
<evidence type="ECO:0000256" key="3">
    <source>
        <dbReference type="ARBA" id="ARBA00022989"/>
    </source>
</evidence>
<dbReference type="InterPro" id="IPR019430">
    <property type="entry name" value="7TM_GPCR_serpentine_rcpt_Srx"/>
</dbReference>
<feature type="transmembrane region" description="Helical" evidence="5">
    <location>
        <begin position="141"/>
        <end position="162"/>
    </location>
</feature>
<feature type="transmembrane region" description="Helical" evidence="5">
    <location>
        <begin position="21"/>
        <end position="42"/>
    </location>
</feature>
<evidence type="ECO:0000313" key="7">
    <source>
        <dbReference type="EMBL" id="VDO92956.1"/>
    </source>
</evidence>
<dbReference type="OrthoDB" id="5817761at2759"/>
<feature type="transmembrane region" description="Helical" evidence="5">
    <location>
        <begin position="90"/>
        <end position="110"/>
    </location>
</feature>
<keyword evidence="3 5" id="KW-1133">Transmembrane helix</keyword>
<evidence type="ECO:0000256" key="4">
    <source>
        <dbReference type="ARBA" id="ARBA00023136"/>
    </source>
</evidence>
<name>A0A3P7YW99_HELPZ</name>
<dbReference type="PANTHER" id="PTHR23017:SF3">
    <property type="entry name" value="G-PROTEIN COUPLED RECEPTORS FAMILY 1 PROFILE DOMAIN-CONTAINING PROTEIN"/>
    <property type="match status" value="1"/>
</dbReference>
<dbReference type="GO" id="GO:0004930">
    <property type="term" value="F:G protein-coupled receptor activity"/>
    <property type="evidence" value="ECO:0007669"/>
    <property type="project" value="InterPro"/>
</dbReference>
<feature type="transmembrane region" description="Helical" evidence="5">
    <location>
        <begin position="213"/>
        <end position="233"/>
    </location>
</feature>
<dbReference type="GO" id="GO:0016020">
    <property type="term" value="C:membrane"/>
    <property type="evidence" value="ECO:0007669"/>
    <property type="project" value="UniProtKB-SubCell"/>
</dbReference>
<dbReference type="AlphaFoldDB" id="A0A3P7YW99"/>
<evidence type="ECO:0000256" key="2">
    <source>
        <dbReference type="ARBA" id="ARBA00022692"/>
    </source>
</evidence>
<dbReference type="Gene3D" id="1.20.1070.10">
    <property type="entry name" value="Rhodopsin 7-helix transmembrane proteins"/>
    <property type="match status" value="1"/>
</dbReference>
<keyword evidence="4 5" id="KW-0472">Membrane</keyword>
<sequence>MNGISAVLMMKLLMFRNSFGILMAFHSLSNVGVLAIFLLWVAPTTNAVIGQLAILFQTLSFHTILFVAVNRFTAISFPALYRNYFTLRNTVYIIAFISFVSISYFCVYFHRDCLKEMKSLTLQWKFQQTECGTIVSFYVDLVYSVALFAVVTILDLVTLLRLRQARTVIFIRWFQALTNSIAYCFMLISFHFISYQLSGIANVLATTIIWEAIHLILSFRTYILARFLFYFLLGLHHI</sequence>
<accession>A0A3P7YW99</accession>
<dbReference type="PANTHER" id="PTHR23017">
    <property type="entry name" value="SERPENTINE RECEPTOR, CLASS X"/>
    <property type="match status" value="1"/>
</dbReference>
<dbReference type="EMBL" id="UZAH01027571">
    <property type="protein sequence ID" value="VDO92956.1"/>
    <property type="molecule type" value="Genomic_DNA"/>
</dbReference>
<gene>
    <name evidence="7" type="ORF">HPBE_LOCUS12621</name>
</gene>
<dbReference type="Pfam" id="PF10328">
    <property type="entry name" value="7TM_GPCR_Srx"/>
    <property type="match status" value="1"/>
</dbReference>
<keyword evidence="2 5" id="KW-0812">Transmembrane</keyword>
<comment type="subcellular location">
    <subcellularLocation>
        <location evidence="1">Membrane</location>
    </subcellularLocation>
</comment>
<feature type="transmembrane region" description="Helical" evidence="5">
    <location>
        <begin position="174"/>
        <end position="193"/>
    </location>
</feature>
<reference evidence="7" key="1">
    <citation type="submission" date="2018-11" db="EMBL/GenBank/DDBJ databases">
        <authorList>
            <consortium name="Pathogen Informatics"/>
        </authorList>
    </citation>
    <scope>NUCLEOTIDE SEQUENCE [LARGE SCALE GENOMIC DNA]</scope>
</reference>
<protein>
    <recommendedName>
        <fullName evidence="6">7TM GPCR serpentine receptor class x (Srx) domain-containing protein</fullName>
    </recommendedName>
</protein>
<feature type="transmembrane region" description="Helical" evidence="5">
    <location>
        <begin position="48"/>
        <end position="69"/>
    </location>
</feature>
<dbReference type="PROSITE" id="PS00237">
    <property type="entry name" value="G_PROTEIN_RECEP_F1_1"/>
    <property type="match status" value="1"/>
</dbReference>
<organism evidence="7">
    <name type="scientific">Heligmosomoides polygyrus</name>
    <name type="common">Parasitic roundworm</name>
    <dbReference type="NCBI Taxonomy" id="6339"/>
    <lineage>
        <taxon>Eukaryota</taxon>
        <taxon>Metazoa</taxon>
        <taxon>Ecdysozoa</taxon>
        <taxon>Nematoda</taxon>
        <taxon>Chromadorea</taxon>
        <taxon>Rhabditida</taxon>
        <taxon>Rhabditina</taxon>
        <taxon>Rhabditomorpha</taxon>
        <taxon>Strongyloidea</taxon>
        <taxon>Heligmosomidae</taxon>
        <taxon>Heligmosomoides</taxon>
    </lineage>
</organism>
<proteinExistence type="predicted"/>
<evidence type="ECO:0000256" key="5">
    <source>
        <dbReference type="SAM" id="Phobius"/>
    </source>
</evidence>
<evidence type="ECO:0000259" key="6">
    <source>
        <dbReference type="Pfam" id="PF10328"/>
    </source>
</evidence>
<evidence type="ECO:0000256" key="1">
    <source>
        <dbReference type="ARBA" id="ARBA00004370"/>
    </source>
</evidence>